<feature type="region of interest" description="Disordered" evidence="1">
    <location>
        <begin position="1"/>
        <end position="47"/>
    </location>
</feature>
<dbReference type="AlphaFoldDB" id="A0A0L9VKA1"/>
<dbReference type="EMBL" id="CM003380">
    <property type="protein sequence ID" value="KOM55347.1"/>
    <property type="molecule type" value="Genomic_DNA"/>
</dbReference>
<proteinExistence type="predicted"/>
<protein>
    <submittedName>
        <fullName evidence="2">Uncharacterized protein</fullName>
    </submittedName>
</protein>
<name>A0A0L9VKA1_PHAAN</name>
<evidence type="ECO:0000313" key="2">
    <source>
        <dbReference type="EMBL" id="KOM55347.1"/>
    </source>
</evidence>
<accession>A0A0L9VKA1</accession>
<feature type="compositionally biased region" description="Polar residues" evidence="1">
    <location>
        <begin position="1"/>
        <end position="15"/>
    </location>
</feature>
<gene>
    <name evidence="2" type="ORF">LR48_Vigan10g123900</name>
</gene>
<organism evidence="2 3">
    <name type="scientific">Phaseolus angularis</name>
    <name type="common">Azuki bean</name>
    <name type="synonym">Vigna angularis</name>
    <dbReference type="NCBI Taxonomy" id="3914"/>
    <lineage>
        <taxon>Eukaryota</taxon>
        <taxon>Viridiplantae</taxon>
        <taxon>Streptophyta</taxon>
        <taxon>Embryophyta</taxon>
        <taxon>Tracheophyta</taxon>
        <taxon>Spermatophyta</taxon>
        <taxon>Magnoliopsida</taxon>
        <taxon>eudicotyledons</taxon>
        <taxon>Gunneridae</taxon>
        <taxon>Pentapetalae</taxon>
        <taxon>rosids</taxon>
        <taxon>fabids</taxon>
        <taxon>Fabales</taxon>
        <taxon>Fabaceae</taxon>
        <taxon>Papilionoideae</taxon>
        <taxon>50 kb inversion clade</taxon>
        <taxon>NPAAA clade</taxon>
        <taxon>indigoferoid/millettioid clade</taxon>
        <taxon>Phaseoleae</taxon>
        <taxon>Vigna</taxon>
    </lineage>
</organism>
<evidence type="ECO:0000256" key="1">
    <source>
        <dbReference type="SAM" id="MobiDB-lite"/>
    </source>
</evidence>
<dbReference type="Proteomes" id="UP000053144">
    <property type="component" value="Chromosome 10"/>
</dbReference>
<reference evidence="3" key="1">
    <citation type="journal article" date="2015" name="Proc. Natl. Acad. Sci. U.S.A.">
        <title>Genome sequencing of adzuki bean (Vigna angularis) provides insight into high starch and low fat accumulation and domestication.</title>
        <authorList>
            <person name="Yang K."/>
            <person name="Tian Z."/>
            <person name="Chen C."/>
            <person name="Luo L."/>
            <person name="Zhao B."/>
            <person name="Wang Z."/>
            <person name="Yu L."/>
            <person name="Li Y."/>
            <person name="Sun Y."/>
            <person name="Li W."/>
            <person name="Chen Y."/>
            <person name="Li Y."/>
            <person name="Zhang Y."/>
            <person name="Ai D."/>
            <person name="Zhao J."/>
            <person name="Shang C."/>
            <person name="Ma Y."/>
            <person name="Wu B."/>
            <person name="Wang M."/>
            <person name="Gao L."/>
            <person name="Sun D."/>
            <person name="Zhang P."/>
            <person name="Guo F."/>
            <person name="Wang W."/>
            <person name="Li Y."/>
            <person name="Wang J."/>
            <person name="Varshney R.K."/>
            <person name="Wang J."/>
            <person name="Ling H.Q."/>
            <person name="Wan P."/>
        </authorList>
    </citation>
    <scope>NUCLEOTIDE SEQUENCE</scope>
    <source>
        <strain evidence="3">cv. Jingnong 6</strain>
    </source>
</reference>
<evidence type="ECO:0000313" key="3">
    <source>
        <dbReference type="Proteomes" id="UP000053144"/>
    </source>
</evidence>
<sequence>MNSKSRSLGNTPSSKQRGKALSKLNGKARSLGSTPRSKSERTSGKSLLVNVEVRAVKRSRFMLKDERYILPRQEGDRSVCANTDWPIAGVWKRTSDSDASAGKDTFDPKSN</sequence>
<dbReference type="Gramene" id="KOM55347">
    <property type="protein sequence ID" value="KOM55347"/>
    <property type="gene ID" value="LR48_Vigan10g123900"/>
</dbReference>